<name>A0A6G0X7V2_APHCR</name>
<sequence>MTRKNLYIVLTVKYLKSNYLSYYITVSFHKLLLCNRILLNVHLKNYLDTSNCAAEGLTRQSPKVFRTNLII</sequence>
<comment type="caution">
    <text evidence="1">The sequence shown here is derived from an EMBL/GenBank/DDBJ whole genome shotgun (WGS) entry which is preliminary data.</text>
</comment>
<dbReference type="AlphaFoldDB" id="A0A6G0X7V2"/>
<accession>A0A6G0X7V2</accession>
<dbReference type="Proteomes" id="UP000478052">
    <property type="component" value="Unassembled WGS sequence"/>
</dbReference>
<keyword evidence="2" id="KW-1185">Reference proteome</keyword>
<evidence type="ECO:0000313" key="2">
    <source>
        <dbReference type="Proteomes" id="UP000478052"/>
    </source>
</evidence>
<proteinExistence type="predicted"/>
<organism evidence="1 2">
    <name type="scientific">Aphis craccivora</name>
    <name type="common">Cowpea aphid</name>
    <dbReference type="NCBI Taxonomy" id="307492"/>
    <lineage>
        <taxon>Eukaryota</taxon>
        <taxon>Metazoa</taxon>
        <taxon>Ecdysozoa</taxon>
        <taxon>Arthropoda</taxon>
        <taxon>Hexapoda</taxon>
        <taxon>Insecta</taxon>
        <taxon>Pterygota</taxon>
        <taxon>Neoptera</taxon>
        <taxon>Paraneoptera</taxon>
        <taxon>Hemiptera</taxon>
        <taxon>Sternorrhyncha</taxon>
        <taxon>Aphidomorpha</taxon>
        <taxon>Aphidoidea</taxon>
        <taxon>Aphididae</taxon>
        <taxon>Aphidini</taxon>
        <taxon>Aphis</taxon>
        <taxon>Aphis</taxon>
    </lineage>
</organism>
<evidence type="ECO:0000313" key="1">
    <source>
        <dbReference type="EMBL" id="KAF0736135.1"/>
    </source>
</evidence>
<dbReference type="EMBL" id="VUJU01008055">
    <property type="protein sequence ID" value="KAF0736135.1"/>
    <property type="molecule type" value="Genomic_DNA"/>
</dbReference>
<protein>
    <submittedName>
        <fullName evidence="1">Uncharacterized protein</fullName>
    </submittedName>
</protein>
<reference evidence="1 2" key="1">
    <citation type="submission" date="2019-08" db="EMBL/GenBank/DDBJ databases">
        <title>Whole genome of Aphis craccivora.</title>
        <authorList>
            <person name="Voronova N.V."/>
            <person name="Shulinski R.S."/>
            <person name="Bandarenka Y.V."/>
            <person name="Zhorov D.G."/>
            <person name="Warner D."/>
        </authorList>
    </citation>
    <scope>NUCLEOTIDE SEQUENCE [LARGE SCALE GENOMIC DNA]</scope>
    <source>
        <strain evidence="1">180601</strain>
        <tissue evidence="1">Whole Body</tissue>
    </source>
</reference>
<gene>
    <name evidence="1" type="ORF">FWK35_00016438</name>
</gene>